<dbReference type="EMBL" id="LAZR01063857">
    <property type="protein sequence ID" value="KKK58676.1"/>
    <property type="molecule type" value="Genomic_DNA"/>
</dbReference>
<reference evidence="1" key="1">
    <citation type="journal article" date="2015" name="Nature">
        <title>Complex archaea that bridge the gap between prokaryotes and eukaryotes.</title>
        <authorList>
            <person name="Spang A."/>
            <person name="Saw J.H."/>
            <person name="Jorgensen S.L."/>
            <person name="Zaremba-Niedzwiedzka K."/>
            <person name="Martijn J."/>
            <person name="Lind A.E."/>
            <person name="van Eijk R."/>
            <person name="Schleper C."/>
            <person name="Guy L."/>
            <person name="Ettema T.J."/>
        </authorList>
    </citation>
    <scope>NUCLEOTIDE SEQUENCE</scope>
</reference>
<dbReference type="AlphaFoldDB" id="A0A0F8ZF75"/>
<organism evidence="1">
    <name type="scientific">marine sediment metagenome</name>
    <dbReference type="NCBI Taxonomy" id="412755"/>
    <lineage>
        <taxon>unclassified sequences</taxon>
        <taxon>metagenomes</taxon>
        <taxon>ecological metagenomes</taxon>
    </lineage>
</organism>
<proteinExistence type="predicted"/>
<comment type="caution">
    <text evidence="1">The sequence shown here is derived from an EMBL/GenBank/DDBJ whole genome shotgun (WGS) entry which is preliminary data.</text>
</comment>
<accession>A0A0F8ZF75</accession>
<evidence type="ECO:0000313" key="1">
    <source>
        <dbReference type="EMBL" id="KKK58676.1"/>
    </source>
</evidence>
<protein>
    <submittedName>
        <fullName evidence="1">Uncharacterized protein</fullName>
    </submittedName>
</protein>
<gene>
    <name evidence="1" type="ORF">LCGC14_3042010</name>
</gene>
<sequence>MAETEKIEIPKNQEDIEIVNVTNAYYDEAEESRRERMQLNRENMDAYYNKQDWSHKMDGQSKEFIPKVSVTVEQFTAFLKRALTMFGDWFAIEVPDDYPLTFETVRKIIRCFTDHLPEGTSSSEETTIEQRIGDAVKLALLESLMIFKVHGNEFVDRRFRVEEGDLKVIDFPNWKLQVDVISGHDYYVDPTGRGLYEIHEVERDLHEIVRLSQGDNPIYKPEVVKEIVASFHRDEDQKQERHDVTEDDSTVTPRKRVVLRECWGTLLNKDGTVKKEEVFWTIANKKWLIRDPDKFPFWHGGSPFLAIPLIRVPLSVLHKAVY</sequence>
<feature type="non-terminal residue" evidence="1">
    <location>
        <position position="322"/>
    </location>
</feature>
<name>A0A0F8ZF75_9ZZZZ</name>